<dbReference type="PROSITE" id="PS51127">
    <property type="entry name" value="BIG1"/>
    <property type="match status" value="2"/>
</dbReference>
<protein>
    <submittedName>
        <fullName evidence="3">Inverse autotransporter beta-barrel domain-containing protein</fullName>
    </submittedName>
</protein>
<accession>A0A4D6P3X4</accession>
<evidence type="ECO:0000259" key="2">
    <source>
        <dbReference type="PROSITE" id="PS51127"/>
    </source>
</evidence>
<gene>
    <name evidence="3" type="ORF">SEEB0189_00130</name>
</gene>
<reference evidence="3" key="1">
    <citation type="submission" date="2019-04" db="EMBL/GenBank/DDBJ databases">
        <title>Whole genome sequencing of cultured pathogen.</title>
        <authorList>
            <person name="Hoffmann M."/>
            <person name="Sanchez M."/>
            <person name="Timme R."/>
        </authorList>
    </citation>
    <scope>NUCLEOTIDE SEQUENCE</scope>
    <source>
        <strain evidence="3">CFSAN000189</strain>
        <plasmid evidence="3">pCFSAN000189</plasmid>
    </source>
</reference>
<comment type="similarity">
    <text evidence="1">Belongs to the intimin/invasin family.</text>
</comment>
<dbReference type="PANTHER" id="PTHR39576:SF2">
    <property type="entry name" value="ATTACHING AND EFFACING PROTEIN HOMOLOG-RELATED"/>
    <property type="match status" value="1"/>
</dbReference>
<dbReference type="PANTHER" id="PTHR39576">
    <property type="entry name" value="ATTACHING AND EFFACING PROTEIN HOMOLOG-RELATED-RELATED"/>
    <property type="match status" value="1"/>
</dbReference>
<dbReference type="AlphaFoldDB" id="A0A4D6P3X4"/>
<proteinExistence type="inferred from homology"/>
<dbReference type="Pfam" id="PF21764">
    <property type="entry name" value="Invasin_D4"/>
    <property type="match status" value="1"/>
</dbReference>
<dbReference type="SMART" id="SM00634">
    <property type="entry name" value="BID_1"/>
    <property type="match status" value="4"/>
</dbReference>
<name>A0A4D6P3X4_SALET</name>
<dbReference type="Gene3D" id="2.60.40.1080">
    <property type="match status" value="1"/>
</dbReference>
<evidence type="ECO:0000256" key="1">
    <source>
        <dbReference type="ARBA" id="ARBA00010116"/>
    </source>
</evidence>
<dbReference type="KEGG" id="seeb:SEEB0189_000360"/>
<dbReference type="InterPro" id="IPR038177">
    <property type="entry name" value="IAT_beta_sf"/>
</dbReference>
<dbReference type="InterPro" id="IPR003344">
    <property type="entry name" value="Big_1_dom"/>
</dbReference>
<dbReference type="Gene3D" id="2.60.40.10">
    <property type="entry name" value="Immunoglobulins"/>
    <property type="match status" value="4"/>
</dbReference>
<dbReference type="Pfam" id="PF11924">
    <property type="entry name" value="IAT_beta"/>
    <property type="match status" value="1"/>
</dbReference>
<dbReference type="Pfam" id="PF02369">
    <property type="entry name" value="Big_1"/>
    <property type="match status" value="4"/>
</dbReference>
<geneLocation type="plasmid" evidence="3">
    <name>pCFSAN000189</name>
</geneLocation>
<keyword evidence="3" id="KW-0614">Plasmid</keyword>
<dbReference type="InterPro" id="IPR048658">
    <property type="entry name" value="Invasin_D4"/>
</dbReference>
<dbReference type="InterPro" id="IPR008964">
    <property type="entry name" value="Invasin/intimin_cell_adhesion"/>
</dbReference>
<organism evidence="3">
    <name type="scientific">Salmonella enterica subsp. enterica serovar Bareilly str. CFSAN000189</name>
    <dbReference type="NCBI Taxonomy" id="1173427"/>
    <lineage>
        <taxon>Bacteria</taxon>
        <taxon>Pseudomonadati</taxon>
        <taxon>Pseudomonadota</taxon>
        <taxon>Gammaproteobacteria</taxon>
        <taxon>Enterobacterales</taxon>
        <taxon>Enterobacteriaceae</taxon>
        <taxon>Salmonella</taxon>
    </lineage>
</organism>
<dbReference type="InterPro" id="IPR024519">
    <property type="entry name" value="IAT_beta"/>
</dbReference>
<dbReference type="EMBL" id="CP039501">
    <property type="protein sequence ID" value="QCF19675.1"/>
    <property type="molecule type" value="Genomic_DNA"/>
</dbReference>
<dbReference type="InterPro" id="IPR051715">
    <property type="entry name" value="Intimin-Invasin_domain"/>
</dbReference>
<feature type="domain" description="Big-1" evidence="2">
    <location>
        <begin position="636"/>
        <end position="728"/>
    </location>
</feature>
<feature type="domain" description="Big-1" evidence="2">
    <location>
        <begin position="342"/>
        <end position="434"/>
    </location>
</feature>
<evidence type="ECO:0000313" key="3">
    <source>
        <dbReference type="EMBL" id="QCF19675.1"/>
    </source>
</evidence>
<dbReference type="SUPFAM" id="SSF49373">
    <property type="entry name" value="Invasin/intimin cell-adhesion fragments"/>
    <property type="match status" value="5"/>
</dbReference>
<dbReference type="InterPro" id="IPR013783">
    <property type="entry name" value="Ig-like_fold"/>
</dbReference>
<dbReference type="Gene3D" id="2.40.160.160">
    <property type="entry name" value="Inverse autotransporter, beta-domain"/>
    <property type="match status" value="1"/>
</dbReference>
<dbReference type="GO" id="GO:0009279">
    <property type="term" value="C:cell outer membrane"/>
    <property type="evidence" value="ECO:0007669"/>
    <property type="project" value="TreeGrafter"/>
</dbReference>
<sequence length="925" mass="101009">MPGFIIKKTLMMKKRHSINEMTFRFFLCIILSVCSWMSFADSSAKGDKDIFPYDRQAEKIATTVRSGNYSEAVSSYLNAGMSEQISKWLGSYGYARINIASGTNQQQGRYSGDFLLPVFDSENALLFSQIGIREHNDRTYANYGIGIRYFPASYMTGINLFIDRDYTGGNSRLGIGGEYFYDYLKISSNLYKGMTDWHDSTDFNGEWSEKPADGFDVKIDGNLPFFPAVSLKASAEKYYGNNVSVLSRKKLRSHPVIISSGINYTPIPLLTFSLDGSKSGSASGLQAGIQFSLNFSHDINWHLTPEKEKGLQINKSEKYNFVNRNNVITMQYKEKKRTPEYRIILTVIRNNSPADGITENIVQAQVIDVNYHPLPDTKVEWKYENKQEVAVTTSSALTDRNGQAYFNLTSTAPLTLPVSVVIGKMTESTDVIFVKQTAKYLNMQLIKNDEVANGEAFNIIKARLTDENHNPVKDMALTWSVPGFIKVREEASVTDNNGEIQTSFSSTVAGGVSVTGRAGELTSDIKMNFTPSSGPEIKVENILKLIINDGAIADGISTNSAAIYLTDKTGIPVPGEEISLSTTGNAVLSAYKIKTDSHGMAVIYITDKTAETVNIAASTGSATDVIATTSFMAFGVLSLTGDKSDAAADGQDEIHLTATVRDIKGNPVKNTPVVFSVSGHAVISSPSVITGDNGEAGVSVSNKYGEVVTVNARAENFRTDPGIDKKLIFISSKITGVTSDPVKGMFSVQSGFPFTGFKGARGLIFIDNTMDKNSDYVWESSQSWVTVRNDGSFVMISEPDSSSTNVVITATPKAGGESLSYKFNLRQWFYLSGSAEYQMVGQSCTRADSVPARFAQVTTALPGSGGAKFETGTLFGEWQGFIGPAWASDAPDEYGNVYYVNQSDGSVRITRNLYMLLPALCLTNF</sequence>